<dbReference type="EMBL" id="NEVU01000003">
    <property type="protein sequence ID" value="OZI71605.1"/>
    <property type="molecule type" value="Genomic_DNA"/>
</dbReference>
<dbReference type="GO" id="GO:0012505">
    <property type="term" value="C:endomembrane system"/>
    <property type="evidence" value="ECO:0007669"/>
    <property type="project" value="TreeGrafter"/>
</dbReference>
<organism evidence="2 3">
    <name type="scientific">Bordetella genomosp. 12</name>
    <dbReference type="NCBI Taxonomy" id="463035"/>
    <lineage>
        <taxon>Bacteria</taxon>
        <taxon>Pseudomonadati</taxon>
        <taxon>Pseudomonadota</taxon>
        <taxon>Betaproteobacteria</taxon>
        <taxon>Burkholderiales</taxon>
        <taxon>Alcaligenaceae</taxon>
        <taxon>Bordetella</taxon>
    </lineage>
</organism>
<dbReference type="SUPFAM" id="SSF75304">
    <property type="entry name" value="Amidase signature (AS) enzymes"/>
    <property type="match status" value="1"/>
</dbReference>
<dbReference type="Pfam" id="PF01425">
    <property type="entry name" value="Amidase"/>
    <property type="match status" value="1"/>
</dbReference>
<comment type="caution">
    <text evidence="2">The sequence shown here is derived from an EMBL/GenBank/DDBJ whole genome shotgun (WGS) entry which is preliminary data.</text>
</comment>
<evidence type="ECO:0000259" key="1">
    <source>
        <dbReference type="Pfam" id="PF01425"/>
    </source>
</evidence>
<keyword evidence="3" id="KW-1185">Reference proteome</keyword>
<evidence type="ECO:0000313" key="3">
    <source>
        <dbReference type="Proteomes" id="UP000216429"/>
    </source>
</evidence>
<dbReference type="Proteomes" id="UP000216429">
    <property type="component" value="Unassembled WGS sequence"/>
</dbReference>
<dbReference type="Gene3D" id="3.90.1300.10">
    <property type="entry name" value="Amidase signature (AS) domain"/>
    <property type="match status" value="1"/>
</dbReference>
<dbReference type="NCBIfam" id="NF005687">
    <property type="entry name" value="PRK07487.1"/>
    <property type="match status" value="1"/>
</dbReference>
<evidence type="ECO:0000313" key="2">
    <source>
        <dbReference type="EMBL" id="OZI71605.1"/>
    </source>
</evidence>
<dbReference type="AlphaFoldDB" id="A0A261VC70"/>
<dbReference type="OrthoDB" id="8576090at2"/>
<feature type="domain" description="Amidase" evidence="1">
    <location>
        <begin position="25"/>
        <end position="445"/>
    </location>
</feature>
<protein>
    <submittedName>
        <fullName evidence="2">Amidase</fullName>
    </submittedName>
</protein>
<dbReference type="InterPro" id="IPR023631">
    <property type="entry name" value="Amidase_dom"/>
</dbReference>
<dbReference type="InterPro" id="IPR036928">
    <property type="entry name" value="AS_sf"/>
</dbReference>
<dbReference type="PANTHER" id="PTHR43372">
    <property type="entry name" value="FATTY-ACID AMIDE HYDROLASE"/>
    <property type="match status" value="1"/>
</dbReference>
<dbReference type="InterPro" id="IPR020556">
    <property type="entry name" value="Amidase_CS"/>
</dbReference>
<dbReference type="RefSeq" id="WP_094815465.1">
    <property type="nucleotide sequence ID" value="NZ_NEVU01000003.1"/>
</dbReference>
<reference evidence="3" key="1">
    <citation type="submission" date="2017-05" db="EMBL/GenBank/DDBJ databases">
        <title>Complete and WGS of Bordetella genogroups.</title>
        <authorList>
            <person name="Spilker T."/>
            <person name="Lipuma J."/>
        </authorList>
    </citation>
    <scope>NUCLEOTIDE SEQUENCE [LARGE SCALE GENOMIC DNA]</scope>
    <source>
        <strain evidence="3">AU6712</strain>
    </source>
</reference>
<accession>A0A261VC70</accession>
<dbReference type="PROSITE" id="PS00571">
    <property type="entry name" value="AMIDASES"/>
    <property type="match status" value="1"/>
</dbReference>
<sequence length="463" mass="49058">MKPYWSYPASDLATLVQSGRATAVEIAQSTLERIAQVNGSLNAIVQCDPERVLVEAAAVDAMDVVTRTGLPLAGVPVTIKVTADQVGYATTHGLRSKVDNISDYDSPSVRNMKDAGAVVVGRTNTPAFSYRWFTSNQLHGRTRNPHLSRITAGGSSGGAASAVAAGMGAIAHGTDIAGSVRYPAYACGVHGLRPTPGRIPAFNRTSPSRPIGQQMMGVTGPLARTIADLELALQVMSVAGHDDPLWVPAPLAGSPVAKRAAFCRAPDGMAVEPEVAAEVEAAALSLASAGWEVEEIQATPPLREASELHVYLWMGDGYEAKLREALAEGDTGAITALQGQAHRGRELDGARFSQVLRRRYELMCLWQECFARYAVLLLPVSGALPFEEDRDIRSVADYQYVWDAQSPLIGTAFVGIPGLACATRPSDGVPNGVQVLAGRFREDLCIAAGKDIEKALSAVQCVI</sequence>
<proteinExistence type="predicted"/>
<dbReference type="InterPro" id="IPR052739">
    <property type="entry name" value="FAAH2"/>
</dbReference>
<gene>
    <name evidence="2" type="ORF">CAL22_17510</name>
</gene>
<name>A0A261VC70_9BORD</name>
<dbReference type="PANTHER" id="PTHR43372:SF4">
    <property type="entry name" value="FATTY-ACID AMIDE HYDROLASE 2"/>
    <property type="match status" value="1"/>
</dbReference>